<gene>
    <name evidence="2" type="ORF">RND81_07G115000</name>
</gene>
<dbReference type="EMBL" id="JBDFQZ010000007">
    <property type="protein sequence ID" value="KAK9706292.1"/>
    <property type="molecule type" value="Genomic_DNA"/>
</dbReference>
<feature type="compositionally biased region" description="Basic and acidic residues" evidence="1">
    <location>
        <begin position="1"/>
        <end position="12"/>
    </location>
</feature>
<protein>
    <submittedName>
        <fullName evidence="2">Uncharacterized protein</fullName>
    </submittedName>
</protein>
<feature type="region of interest" description="Disordered" evidence="1">
    <location>
        <begin position="1"/>
        <end position="75"/>
    </location>
</feature>
<keyword evidence="3" id="KW-1185">Reference proteome</keyword>
<proteinExistence type="predicted"/>
<organism evidence="2 3">
    <name type="scientific">Saponaria officinalis</name>
    <name type="common">Common soapwort</name>
    <name type="synonym">Lychnis saponaria</name>
    <dbReference type="NCBI Taxonomy" id="3572"/>
    <lineage>
        <taxon>Eukaryota</taxon>
        <taxon>Viridiplantae</taxon>
        <taxon>Streptophyta</taxon>
        <taxon>Embryophyta</taxon>
        <taxon>Tracheophyta</taxon>
        <taxon>Spermatophyta</taxon>
        <taxon>Magnoliopsida</taxon>
        <taxon>eudicotyledons</taxon>
        <taxon>Gunneridae</taxon>
        <taxon>Pentapetalae</taxon>
        <taxon>Caryophyllales</taxon>
        <taxon>Caryophyllaceae</taxon>
        <taxon>Caryophylleae</taxon>
        <taxon>Saponaria</taxon>
    </lineage>
</organism>
<dbReference type="Proteomes" id="UP001443914">
    <property type="component" value="Unassembled WGS sequence"/>
</dbReference>
<accession>A0AAW1JMD2</accession>
<comment type="caution">
    <text evidence="2">The sequence shown here is derived from an EMBL/GenBank/DDBJ whole genome shotgun (WGS) entry which is preliminary data.</text>
</comment>
<dbReference type="AlphaFoldDB" id="A0AAW1JMD2"/>
<sequence length="104" mass="11595">MKNDGNRVRVEQELLGPSVENTTSETGELSRSDGRRGTWSRIPRVASPSRRGETDTETRVKRGRDKVNGEEEVSHADGKRLNLGLEVLDVCSAEVGWNPPRRLP</sequence>
<name>A0AAW1JMD2_SAPOF</name>
<evidence type="ECO:0000313" key="3">
    <source>
        <dbReference type="Proteomes" id="UP001443914"/>
    </source>
</evidence>
<reference evidence="2" key="1">
    <citation type="submission" date="2024-03" db="EMBL/GenBank/DDBJ databases">
        <title>WGS assembly of Saponaria officinalis var. Norfolk2.</title>
        <authorList>
            <person name="Jenkins J."/>
            <person name="Shu S."/>
            <person name="Grimwood J."/>
            <person name="Barry K."/>
            <person name="Goodstein D."/>
            <person name="Schmutz J."/>
            <person name="Leebens-Mack J."/>
            <person name="Osbourn A."/>
        </authorList>
    </citation>
    <scope>NUCLEOTIDE SEQUENCE [LARGE SCALE GENOMIC DNA]</scope>
    <source>
        <strain evidence="2">JIC</strain>
    </source>
</reference>
<evidence type="ECO:0000256" key="1">
    <source>
        <dbReference type="SAM" id="MobiDB-lite"/>
    </source>
</evidence>
<feature type="compositionally biased region" description="Basic and acidic residues" evidence="1">
    <location>
        <begin position="50"/>
        <end position="75"/>
    </location>
</feature>
<evidence type="ECO:0000313" key="2">
    <source>
        <dbReference type="EMBL" id="KAK9706292.1"/>
    </source>
</evidence>